<dbReference type="InterPro" id="IPR004147">
    <property type="entry name" value="ABC1_dom"/>
</dbReference>
<evidence type="ECO:0000256" key="1">
    <source>
        <dbReference type="ARBA" id="ARBA00009670"/>
    </source>
</evidence>
<gene>
    <name evidence="3" type="ORF">BECKLFY1418B_GA0070995_102911</name>
</gene>
<name>A0A450UH43_9GAMM</name>
<comment type="similarity">
    <text evidence="1">Belongs to the protein kinase superfamily. ADCK protein kinase family.</text>
</comment>
<reference evidence="3" key="1">
    <citation type="submission" date="2019-02" db="EMBL/GenBank/DDBJ databases">
        <authorList>
            <person name="Gruber-Vodicka R. H."/>
            <person name="Seah K. B. B."/>
        </authorList>
    </citation>
    <scope>NUCLEOTIDE SEQUENCE</scope>
    <source>
        <strain evidence="3">BECK_M7</strain>
    </source>
</reference>
<dbReference type="PANTHER" id="PTHR10566:SF113">
    <property type="entry name" value="PROTEIN ACTIVITY OF BC1 COMPLEX KINASE 7, CHLOROPLASTIC"/>
    <property type="match status" value="1"/>
</dbReference>
<dbReference type="PANTHER" id="PTHR10566">
    <property type="entry name" value="CHAPERONE-ACTIVITY OF BC1 COMPLEX CABC1 -RELATED"/>
    <property type="match status" value="1"/>
</dbReference>
<dbReference type="AlphaFoldDB" id="A0A450UH43"/>
<dbReference type="InterPro" id="IPR011009">
    <property type="entry name" value="Kinase-like_dom_sf"/>
</dbReference>
<evidence type="ECO:0000313" key="3">
    <source>
        <dbReference type="EMBL" id="VFJ91844.1"/>
    </source>
</evidence>
<keyword evidence="3" id="KW-0830">Ubiquinone</keyword>
<sequence>MMHALLRDFDISPLVPEEYAAYRPLVAETMVFFVERLSPARLMEILAAQNRLAPDASLIQRLGALLHFCPTLHKLGQLLARNQRLSPALRERLQTLESMEPITPLFSVMPSIARELGSHVSSEIRLAQRPLAEASVAVVVPFFHRSLEETRAFDSQGGVLKVLKPGIEERLEEELEIWSAVGVFLDERCEELGLPTLHYAETLDAVRELLSNEIKLDREQRNLDAAARLYAGQESIQIPSLLPFSTPRITAMERISGSKVTEARELSEQARKDLATTVINTLIVRPACSNEHSAMFHADPHAGNLFVTDDNRLAVLDWSLVGYLGKRERELLAQIFLGAITFDVSRVVRAIEALACWRPNHALVQEIAAAALRRLHPHGFPGFDWLVSLLDDAKILAEVRFPRDLLLFRKSILTLEGVIADISMNCRIGKVLPISAVHEFLHELLNRSTCSPLSRSFGTHVSNFDLLSLYWSLPLGVGRRCLDLMELRFGTHEEKNIPPPKM</sequence>
<evidence type="ECO:0000259" key="2">
    <source>
        <dbReference type="Pfam" id="PF03109"/>
    </source>
</evidence>
<proteinExistence type="inferred from homology"/>
<protein>
    <submittedName>
        <fullName evidence="3">Ubiquinone biosynthesis protein</fullName>
    </submittedName>
</protein>
<dbReference type="EMBL" id="CAADFF010000029">
    <property type="protein sequence ID" value="VFJ91844.1"/>
    <property type="molecule type" value="Genomic_DNA"/>
</dbReference>
<dbReference type="InterPro" id="IPR050154">
    <property type="entry name" value="UbiB_kinase"/>
</dbReference>
<organism evidence="3">
    <name type="scientific">Candidatus Kentrum sp. LFY</name>
    <dbReference type="NCBI Taxonomy" id="2126342"/>
    <lineage>
        <taxon>Bacteria</taxon>
        <taxon>Pseudomonadati</taxon>
        <taxon>Pseudomonadota</taxon>
        <taxon>Gammaproteobacteria</taxon>
        <taxon>Candidatus Kentrum</taxon>
    </lineage>
</organism>
<dbReference type="SUPFAM" id="SSF56112">
    <property type="entry name" value="Protein kinase-like (PK-like)"/>
    <property type="match status" value="1"/>
</dbReference>
<dbReference type="Pfam" id="PF03109">
    <property type="entry name" value="ABC1"/>
    <property type="match status" value="1"/>
</dbReference>
<accession>A0A450UH43</accession>
<feature type="domain" description="ABC1 atypical kinase-like" evidence="2">
    <location>
        <begin position="113"/>
        <end position="349"/>
    </location>
</feature>